<dbReference type="InterPro" id="IPR049457">
    <property type="entry name" value="Emfourin"/>
</dbReference>
<dbReference type="AlphaFoldDB" id="A0A553GYR5"/>
<accession>A0A553GYR5</accession>
<keyword evidence="2" id="KW-1185">Reference proteome</keyword>
<comment type="caution">
    <text evidence="1">The sequence shown here is derived from an EMBL/GenBank/DDBJ whole genome shotgun (WGS) entry which is preliminary data.</text>
</comment>
<gene>
    <name evidence="1" type="ORF">FM069_11610</name>
</gene>
<dbReference type="Pfam" id="PF20242">
    <property type="entry name" value="Emfourin"/>
    <property type="match status" value="1"/>
</dbReference>
<dbReference type="RefSeq" id="WP_143488472.1">
    <property type="nucleotide sequence ID" value="NZ_VJOY01000007.1"/>
</dbReference>
<organism evidence="1 2">
    <name type="scientific">Pseudomonas mangiferae</name>
    <dbReference type="NCBI Taxonomy" id="2593654"/>
    <lineage>
        <taxon>Bacteria</taxon>
        <taxon>Pseudomonadati</taxon>
        <taxon>Pseudomonadota</taxon>
        <taxon>Gammaproteobacteria</taxon>
        <taxon>Pseudomonadales</taxon>
        <taxon>Pseudomonadaceae</taxon>
        <taxon>Pseudomonas</taxon>
    </lineage>
</organism>
<reference evidence="1 2" key="1">
    <citation type="submission" date="2019-07" db="EMBL/GenBank/DDBJ databases">
        <title>Pseudomonas mangiferae sp. nov., isolated from bark of mango tree in Thailand.</title>
        <authorList>
            <person name="Srisuk N."/>
            <person name="Anurat P."/>
        </authorList>
    </citation>
    <scope>NUCLEOTIDE SEQUENCE [LARGE SCALE GENOMIC DNA]</scope>
    <source>
        <strain evidence="1 2">DMKU_BBB3-04</strain>
    </source>
</reference>
<protein>
    <submittedName>
        <fullName evidence="1">Uncharacterized protein</fullName>
    </submittedName>
</protein>
<proteinExistence type="predicted"/>
<sequence length="106" mass="11816">MSRLPPLGPTAVIRLWREGGMAYLPALMRPAAIALEDCSEAERQAICRVLEVSAQQADAEQAGRGDQRYFRIEVQLARDDDSVVDLKVPEARAPDGLVKLWQERRG</sequence>
<dbReference type="EMBL" id="VJOY01000007">
    <property type="protein sequence ID" value="TRX74647.1"/>
    <property type="molecule type" value="Genomic_DNA"/>
</dbReference>
<dbReference type="Proteomes" id="UP000315235">
    <property type="component" value="Unassembled WGS sequence"/>
</dbReference>
<evidence type="ECO:0000313" key="2">
    <source>
        <dbReference type="Proteomes" id="UP000315235"/>
    </source>
</evidence>
<name>A0A553GYR5_9PSED</name>
<evidence type="ECO:0000313" key="1">
    <source>
        <dbReference type="EMBL" id="TRX74647.1"/>
    </source>
</evidence>
<dbReference type="OrthoDB" id="8658956at2"/>